<dbReference type="EMBL" id="JABBWE010000020">
    <property type="protein sequence ID" value="KAG1795982.1"/>
    <property type="molecule type" value="Genomic_DNA"/>
</dbReference>
<comment type="caution">
    <text evidence="1">The sequence shown here is derived from an EMBL/GenBank/DDBJ whole genome shotgun (WGS) entry which is preliminary data.</text>
</comment>
<dbReference type="AlphaFoldDB" id="A0A9P7DIL0"/>
<accession>A0A9P7DIL0</accession>
<sequence length="298" mass="34255">MKYESRKYIDLIQSITSKWANWDPPKPINVGDYGMINNATGEFEWEGNIYTSKTITDIDMTDPALHPVEEEGDDKFIVKSWGVTTRETKVATEAAVSGVVNVALKVDFEFEGRKRAAAMVMYQPRYISLPKDERIIELLKCRPEKLKGKYIVTEVICCAAYMMYMSTNRAEKFSVTLQVTGPPSPAANVGGTAGFTWSSETTHGIYREGSNTSIKYMPLYRLKKPRNKFWLPWSQRGDEKIDDSIEKWDDVDTPWDPLDEEGEEDEFYDAVRSQFFYLELNLIHLSPTGDAWRLRCFQ</sequence>
<dbReference type="RefSeq" id="XP_041161635.1">
    <property type="nucleotide sequence ID" value="XM_041297688.1"/>
</dbReference>
<name>A0A9P7DIL0_9AGAM</name>
<keyword evidence="2" id="KW-1185">Reference proteome</keyword>
<reference evidence="1" key="1">
    <citation type="journal article" date="2020" name="New Phytol.">
        <title>Comparative genomics reveals dynamic genome evolution in host specialist ectomycorrhizal fungi.</title>
        <authorList>
            <person name="Lofgren L.A."/>
            <person name="Nguyen N.H."/>
            <person name="Vilgalys R."/>
            <person name="Ruytinx J."/>
            <person name="Liao H.L."/>
            <person name="Branco S."/>
            <person name="Kuo A."/>
            <person name="LaButti K."/>
            <person name="Lipzen A."/>
            <person name="Andreopoulos W."/>
            <person name="Pangilinan J."/>
            <person name="Riley R."/>
            <person name="Hundley H."/>
            <person name="Na H."/>
            <person name="Barry K."/>
            <person name="Grigoriev I.V."/>
            <person name="Stajich J.E."/>
            <person name="Kennedy P.G."/>
        </authorList>
    </citation>
    <scope>NUCLEOTIDE SEQUENCE</scope>
    <source>
        <strain evidence="1">S12</strain>
    </source>
</reference>
<dbReference type="OrthoDB" id="3269947at2759"/>
<organism evidence="1 2">
    <name type="scientific">Suillus plorans</name>
    <dbReference type="NCBI Taxonomy" id="116603"/>
    <lineage>
        <taxon>Eukaryota</taxon>
        <taxon>Fungi</taxon>
        <taxon>Dikarya</taxon>
        <taxon>Basidiomycota</taxon>
        <taxon>Agaricomycotina</taxon>
        <taxon>Agaricomycetes</taxon>
        <taxon>Agaricomycetidae</taxon>
        <taxon>Boletales</taxon>
        <taxon>Suillineae</taxon>
        <taxon>Suillaceae</taxon>
        <taxon>Suillus</taxon>
    </lineage>
</organism>
<proteinExistence type="predicted"/>
<evidence type="ECO:0000313" key="2">
    <source>
        <dbReference type="Proteomes" id="UP000719766"/>
    </source>
</evidence>
<gene>
    <name evidence="1" type="ORF">HD556DRAFT_1234785</name>
</gene>
<dbReference type="Proteomes" id="UP000719766">
    <property type="component" value="Unassembled WGS sequence"/>
</dbReference>
<protein>
    <submittedName>
        <fullName evidence="1">Uncharacterized protein</fullName>
    </submittedName>
</protein>
<evidence type="ECO:0000313" key="1">
    <source>
        <dbReference type="EMBL" id="KAG1795982.1"/>
    </source>
</evidence>
<dbReference type="GeneID" id="64591452"/>